<dbReference type="SUPFAM" id="SSF55729">
    <property type="entry name" value="Acyl-CoA N-acyltransferases (Nat)"/>
    <property type="match status" value="1"/>
</dbReference>
<dbReference type="OrthoDB" id="2115692at2759"/>
<evidence type="ECO:0000256" key="3">
    <source>
        <dbReference type="ARBA" id="ARBA00037926"/>
    </source>
</evidence>
<dbReference type="GO" id="GO:0004059">
    <property type="term" value="F:aralkylamine N-acetyltransferase activity"/>
    <property type="evidence" value="ECO:0007669"/>
    <property type="project" value="UniProtKB-EC"/>
</dbReference>
<evidence type="ECO:0000256" key="9">
    <source>
        <dbReference type="ARBA" id="ARBA00051711"/>
    </source>
</evidence>
<gene>
    <name evidence="14" type="ORF">NEZAVI_LOCUS10210</name>
</gene>
<comment type="catalytic activity">
    <reaction evidence="6">
        <text>dopamine + (9Z)-octadecenoyl-CoA = N-(9Z-octadecanoyl)-dopamine + CoA + H(+)</text>
        <dbReference type="Rhea" id="RHEA:51380"/>
        <dbReference type="ChEBI" id="CHEBI:15378"/>
        <dbReference type="ChEBI" id="CHEBI:31883"/>
        <dbReference type="ChEBI" id="CHEBI:57287"/>
        <dbReference type="ChEBI" id="CHEBI:57387"/>
        <dbReference type="ChEBI" id="CHEBI:59905"/>
    </reaction>
    <physiologicalReaction direction="left-to-right" evidence="6">
        <dbReference type="Rhea" id="RHEA:51381"/>
    </physiologicalReaction>
</comment>
<evidence type="ECO:0000256" key="6">
    <source>
        <dbReference type="ARBA" id="ARBA00050189"/>
    </source>
</evidence>
<evidence type="ECO:0000313" key="14">
    <source>
        <dbReference type="EMBL" id="CAH1401124.1"/>
    </source>
</evidence>
<comment type="catalytic activity">
    <reaction evidence="11">
        <text>serotonin + hexadecanoyl-CoA = N-hexadecanoyl-serotonin + CoA + H(+)</text>
        <dbReference type="Rhea" id="RHEA:51384"/>
        <dbReference type="ChEBI" id="CHEBI:15378"/>
        <dbReference type="ChEBI" id="CHEBI:57287"/>
        <dbReference type="ChEBI" id="CHEBI:57379"/>
        <dbReference type="ChEBI" id="CHEBI:134059"/>
        <dbReference type="ChEBI" id="CHEBI:350546"/>
    </reaction>
    <physiologicalReaction direction="left-to-right" evidence="11">
        <dbReference type="Rhea" id="RHEA:51385"/>
    </physiologicalReaction>
</comment>
<organism evidence="14 15">
    <name type="scientific">Nezara viridula</name>
    <name type="common">Southern green stink bug</name>
    <name type="synonym">Cimex viridulus</name>
    <dbReference type="NCBI Taxonomy" id="85310"/>
    <lineage>
        <taxon>Eukaryota</taxon>
        <taxon>Metazoa</taxon>
        <taxon>Ecdysozoa</taxon>
        <taxon>Arthropoda</taxon>
        <taxon>Hexapoda</taxon>
        <taxon>Insecta</taxon>
        <taxon>Pterygota</taxon>
        <taxon>Neoptera</taxon>
        <taxon>Paraneoptera</taxon>
        <taxon>Hemiptera</taxon>
        <taxon>Heteroptera</taxon>
        <taxon>Panheteroptera</taxon>
        <taxon>Pentatomomorpha</taxon>
        <taxon>Pentatomoidea</taxon>
        <taxon>Pentatomidae</taxon>
        <taxon>Pentatominae</taxon>
        <taxon>Nezara</taxon>
    </lineage>
</organism>
<evidence type="ECO:0000256" key="1">
    <source>
        <dbReference type="ARBA" id="ARBA00022679"/>
    </source>
</evidence>
<proteinExistence type="inferred from homology"/>
<evidence type="ECO:0000256" key="13">
    <source>
        <dbReference type="ARBA" id="ARBA00052491"/>
    </source>
</evidence>
<dbReference type="EMBL" id="OV725081">
    <property type="protein sequence ID" value="CAH1401124.1"/>
    <property type="molecule type" value="Genomic_DNA"/>
</dbReference>
<dbReference type="EC" id="2.3.1.87" evidence="5"/>
<comment type="catalytic activity">
    <reaction evidence="7">
        <text>serotonin + octadecanoyl-CoA = N-octadecanoyl-serotonin + CoA + H(+)</text>
        <dbReference type="Rhea" id="RHEA:51400"/>
        <dbReference type="ChEBI" id="CHEBI:15378"/>
        <dbReference type="ChEBI" id="CHEBI:57287"/>
        <dbReference type="ChEBI" id="CHEBI:57394"/>
        <dbReference type="ChEBI" id="CHEBI:134065"/>
        <dbReference type="ChEBI" id="CHEBI:350546"/>
    </reaction>
    <physiologicalReaction direction="left-to-right" evidence="7">
        <dbReference type="Rhea" id="RHEA:51401"/>
    </physiologicalReaction>
</comment>
<name>A0A9P0MQD5_NEZVI</name>
<evidence type="ECO:0000256" key="7">
    <source>
        <dbReference type="ARBA" id="ARBA00050849"/>
    </source>
</evidence>
<evidence type="ECO:0000256" key="2">
    <source>
        <dbReference type="ARBA" id="ARBA00023315"/>
    </source>
</evidence>
<keyword evidence="2" id="KW-0012">Acyltransferase</keyword>
<evidence type="ECO:0000256" key="10">
    <source>
        <dbReference type="ARBA" id="ARBA00051823"/>
    </source>
</evidence>
<evidence type="ECO:0000256" key="8">
    <source>
        <dbReference type="ARBA" id="ARBA00051284"/>
    </source>
</evidence>
<evidence type="ECO:0000256" key="4">
    <source>
        <dbReference type="ARBA" id="ARBA00038182"/>
    </source>
</evidence>
<evidence type="ECO:0000256" key="11">
    <source>
        <dbReference type="ARBA" id="ARBA00052178"/>
    </source>
</evidence>
<keyword evidence="15" id="KW-1185">Reference proteome</keyword>
<comment type="catalytic activity">
    <reaction evidence="13">
        <text>serotonin + acetyl-CoA = N-acetylserotonin + CoA + H(+)</text>
        <dbReference type="Rhea" id="RHEA:25217"/>
        <dbReference type="ChEBI" id="CHEBI:15378"/>
        <dbReference type="ChEBI" id="CHEBI:17697"/>
        <dbReference type="ChEBI" id="CHEBI:57287"/>
        <dbReference type="ChEBI" id="CHEBI:57288"/>
        <dbReference type="ChEBI" id="CHEBI:350546"/>
        <dbReference type="EC" id="2.3.1.87"/>
    </reaction>
    <physiologicalReaction direction="left-to-right" evidence="13">
        <dbReference type="Rhea" id="RHEA:25218"/>
    </physiologicalReaction>
</comment>
<dbReference type="PANTHER" id="PTHR20905:SF32">
    <property type="entry name" value="ARYLALKYLAMINE N-ACETYLTRANSFERASE-LIKE 7, ISOFORM A"/>
    <property type="match status" value="1"/>
</dbReference>
<evidence type="ECO:0000256" key="12">
    <source>
        <dbReference type="ARBA" id="ARBA00052335"/>
    </source>
</evidence>
<dbReference type="Proteomes" id="UP001152798">
    <property type="component" value="Chromosome 5"/>
</dbReference>
<comment type="catalytic activity">
    <reaction evidence="12">
        <text>dopamine + hexadecanoyl-CoA = N-hexadecanoyl-dopamine + CoA + H(+)</text>
        <dbReference type="Rhea" id="RHEA:51376"/>
        <dbReference type="ChEBI" id="CHEBI:15378"/>
        <dbReference type="ChEBI" id="CHEBI:57287"/>
        <dbReference type="ChEBI" id="CHEBI:57379"/>
        <dbReference type="ChEBI" id="CHEBI:59905"/>
        <dbReference type="ChEBI" id="CHEBI:134058"/>
    </reaction>
    <physiologicalReaction direction="left-to-right" evidence="12">
        <dbReference type="Rhea" id="RHEA:51377"/>
    </physiologicalReaction>
</comment>
<reference evidence="14" key="1">
    <citation type="submission" date="2022-01" db="EMBL/GenBank/DDBJ databases">
        <authorList>
            <person name="King R."/>
        </authorList>
    </citation>
    <scope>NUCLEOTIDE SEQUENCE</scope>
</reference>
<evidence type="ECO:0000256" key="5">
    <source>
        <dbReference type="ARBA" id="ARBA00039114"/>
    </source>
</evidence>
<comment type="similarity">
    <text evidence="4">Belongs to the acetyltransferase family. AANAT subfamily.</text>
</comment>
<dbReference type="FunFam" id="3.40.630.30:FF:000046">
    <property type="entry name" value="Dopamine N-acetyltransferase"/>
    <property type="match status" value="1"/>
</dbReference>
<dbReference type="Gene3D" id="3.40.630.30">
    <property type="match status" value="1"/>
</dbReference>
<comment type="catalytic activity">
    <reaction evidence="9">
        <text>dopamine + acetyl-CoA = N-acetyldopamine + CoA + H(+)</text>
        <dbReference type="Rhea" id="RHEA:51388"/>
        <dbReference type="ChEBI" id="CHEBI:15378"/>
        <dbReference type="ChEBI" id="CHEBI:57287"/>
        <dbReference type="ChEBI" id="CHEBI:57288"/>
        <dbReference type="ChEBI" id="CHEBI:59905"/>
        <dbReference type="ChEBI" id="CHEBI:125678"/>
    </reaction>
    <physiologicalReaction direction="left-to-right" evidence="9">
        <dbReference type="Rhea" id="RHEA:51389"/>
    </physiologicalReaction>
</comment>
<dbReference type="AlphaFoldDB" id="A0A9P0MQD5"/>
<comment type="catalytic activity">
    <reaction evidence="8">
        <text>serotonin + (5Z,8Z,11Z,14Z)-eicosatetraenoyl-CoA = N-[(5Z,8Z,11Z,14Z)-eicosatetraenoyl]-serotonin + CoA + H(+)</text>
        <dbReference type="Rhea" id="RHEA:51396"/>
        <dbReference type="ChEBI" id="CHEBI:15378"/>
        <dbReference type="ChEBI" id="CHEBI:57287"/>
        <dbReference type="ChEBI" id="CHEBI:57368"/>
        <dbReference type="ChEBI" id="CHEBI:132255"/>
        <dbReference type="ChEBI" id="CHEBI:350546"/>
    </reaction>
    <physiologicalReaction direction="left-to-right" evidence="8">
        <dbReference type="Rhea" id="RHEA:51397"/>
    </physiologicalReaction>
</comment>
<comment type="catalytic activity">
    <reaction evidence="10">
        <text>serotonin + (9Z)-octadecenoyl-CoA = N-(9Z-octadecenoyl)-serotonin + CoA + H(+)</text>
        <dbReference type="Rhea" id="RHEA:51392"/>
        <dbReference type="ChEBI" id="CHEBI:15378"/>
        <dbReference type="ChEBI" id="CHEBI:57287"/>
        <dbReference type="ChEBI" id="CHEBI:57387"/>
        <dbReference type="ChEBI" id="CHEBI:134064"/>
        <dbReference type="ChEBI" id="CHEBI:350546"/>
    </reaction>
    <physiologicalReaction direction="left-to-right" evidence="10">
        <dbReference type="Rhea" id="RHEA:51393"/>
    </physiologicalReaction>
</comment>
<comment type="pathway">
    <text evidence="3">Aromatic compound metabolism; melatonin biosynthesis; melatonin from serotonin: step 1/2.</text>
</comment>
<dbReference type="PANTHER" id="PTHR20905">
    <property type="entry name" value="N-ACETYLTRANSFERASE-RELATED"/>
    <property type="match status" value="1"/>
</dbReference>
<accession>A0A9P0MQD5</accession>
<sequence length="217" mass="24626">MFELVWPIPEDRFDEVIAHLRYNFFPDEPLNRSVGLCPSPGQPHQQLEDHAISTLADGISVMAVNDKQELVGVILNGVLREGDLEEALAKLEASEDDKFKTIFEHLYKINIDLDLFNKFQVDSIFEARILSVDKAYRSLGLAYKLMAKCDDVAAEKGFKVIKGDSTGLFSQKILAKLGYETLLEVKYEEVKDENEEIIFKTPPPHTSLKIMYKMVGE</sequence>
<protein>
    <recommendedName>
        <fullName evidence="5">aralkylamine N-acetyltransferase</fullName>
        <ecNumber evidence="5">2.3.1.87</ecNumber>
    </recommendedName>
</protein>
<dbReference type="InterPro" id="IPR016181">
    <property type="entry name" value="Acyl_CoA_acyltransferase"/>
</dbReference>
<evidence type="ECO:0000313" key="15">
    <source>
        <dbReference type="Proteomes" id="UP001152798"/>
    </source>
</evidence>
<keyword evidence="1" id="KW-0808">Transferase</keyword>